<dbReference type="EMBL" id="AP021857">
    <property type="protein sequence ID" value="BBO22092.1"/>
    <property type="molecule type" value="Genomic_DNA"/>
</dbReference>
<evidence type="ECO:0000256" key="6">
    <source>
        <dbReference type="ARBA" id="ARBA00023004"/>
    </source>
</evidence>
<keyword evidence="6 7" id="KW-0408">Iron</keyword>
<dbReference type="GO" id="GO:0005886">
    <property type="term" value="C:plasma membrane"/>
    <property type="evidence" value="ECO:0007669"/>
    <property type="project" value="TreeGrafter"/>
</dbReference>
<evidence type="ECO:0000256" key="5">
    <source>
        <dbReference type="ARBA" id="ARBA00022748"/>
    </source>
</evidence>
<feature type="chain" id="PRO_5035337692" description="Cytochrome c-type biogenesis protein" evidence="7">
    <location>
        <begin position="35"/>
        <end position="172"/>
    </location>
</feature>
<dbReference type="AlphaFoldDB" id="A0A809RR11"/>
<name>A0A809RR11_9PROT</name>
<dbReference type="Gene3D" id="1.10.8.640">
    <property type="entry name" value="Cytochrome C biogenesis protein"/>
    <property type="match status" value="1"/>
</dbReference>
<accession>A0A809RR11</accession>
<evidence type="ECO:0000256" key="4">
    <source>
        <dbReference type="ARBA" id="ARBA00022729"/>
    </source>
</evidence>
<dbReference type="InterPro" id="IPR005616">
    <property type="entry name" value="CcmH/CycL/Ccl2/NrfF_N"/>
</dbReference>
<evidence type="ECO:0000256" key="2">
    <source>
        <dbReference type="ARBA" id="ARBA00022617"/>
    </source>
</evidence>
<sequence length="172" mass="19190">MKKPLTTETQRHRGFLCFALLCVLCVSAVNPVSAKEAAPLAQDEAVEKRMVTITEELRCLVCQNESLAASRADLAQDLRREIREQIGQGKSDKEILDFMVGRYGDFVRYRPPLKGTTLLLWFGPFALLLAGVAGLVIILRRRARRVAPANLSAEEQKKAEELLKLGESELKP</sequence>
<organism evidence="9 10">
    <name type="scientific">Candidatus Desulfobacillus denitrificans</name>
    <dbReference type="NCBI Taxonomy" id="2608985"/>
    <lineage>
        <taxon>Bacteria</taxon>
        <taxon>Pseudomonadati</taxon>
        <taxon>Pseudomonadota</taxon>
        <taxon>Betaproteobacteria</taxon>
        <taxon>Candidatus Desulfobacillus</taxon>
    </lineage>
</organism>
<evidence type="ECO:0000259" key="8">
    <source>
        <dbReference type="Pfam" id="PF03918"/>
    </source>
</evidence>
<dbReference type="PANTHER" id="PTHR47870">
    <property type="entry name" value="CYTOCHROME C-TYPE BIOGENESIS PROTEIN CCMH"/>
    <property type="match status" value="1"/>
</dbReference>
<dbReference type="Pfam" id="PF03918">
    <property type="entry name" value="CcmH"/>
    <property type="match status" value="1"/>
</dbReference>
<dbReference type="GO" id="GO:0046872">
    <property type="term" value="F:metal ion binding"/>
    <property type="evidence" value="ECO:0007669"/>
    <property type="project" value="UniProtKB-KW"/>
</dbReference>
<feature type="signal peptide" evidence="7">
    <location>
        <begin position="1"/>
        <end position="34"/>
    </location>
</feature>
<reference evidence="9" key="1">
    <citation type="journal article" name="DNA Res.">
        <title>The physiological potential of anammox bacteria as revealed by their core genome structure.</title>
        <authorList>
            <person name="Okubo T."/>
            <person name="Toyoda A."/>
            <person name="Fukuhara K."/>
            <person name="Uchiyama I."/>
            <person name="Harigaya Y."/>
            <person name="Kuroiwa M."/>
            <person name="Suzuki T."/>
            <person name="Murakami Y."/>
            <person name="Suwa Y."/>
            <person name="Takami H."/>
        </authorList>
    </citation>
    <scope>NUCLEOTIDE SEQUENCE</scope>
    <source>
        <strain evidence="9">317325-3</strain>
    </source>
</reference>
<dbReference type="InterPro" id="IPR051263">
    <property type="entry name" value="C-type_cytochrome_biogenesis"/>
</dbReference>
<keyword evidence="3 7" id="KW-0479">Metal-binding</keyword>
<keyword evidence="2 7" id="KW-0349">Heme</keyword>
<dbReference type="KEGG" id="ddz:DSYM_27910"/>
<evidence type="ECO:0000313" key="9">
    <source>
        <dbReference type="EMBL" id="BBO22092.1"/>
    </source>
</evidence>
<evidence type="ECO:0000256" key="1">
    <source>
        <dbReference type="ARBA" id="ARBA00010342"/>
    </source>
</evidence>
<keyword evidence="7" id="KW-0472">Membrane</keyword>
<comment type="similarity">
    <text evidence="1 7">Belongs to the CcmH/CycL/Ccl2/NrfF family.</text>
</comment>
<keyword evidence="7" id="KW-1133">Transmembrane helix</keyword>
<dbReference type="GO" id="GO:0017004">
    <property type="term" value="P:cytochrome complex assembly"/>
    <property type="evidence" value="ECO:0007669"/>
    <property type="project" value="UniProtKB-KW"/>
</dbReference>
<evidence type="ECO:0000256" key="3">
    <source>
        <dbReference type="ARBA" id="ARBA00022723"/>
    </source>
</evidence>
<keyword evidence="4 7" id="KW-0732">Signal</keyword>
<dbReference type="CDD" id="cd16378">
    <property type="entry name" value="CcmH_N"/>
    <property type="match status" value="1"/>
</dbReference>
<comment type="function">
    <text evidence="7">Possible subunit of a heme lyase.</text>
</comment>
<keyword evidence="5" id="KW-0201">Cytochrome c-type biogenesis</keyword>
<dbReference type="InterPro" id="IPR038297">
    <property type="entry name" value="CcmH/CycL/NrfF/Ccl2_sf"/>
</dbReference>
<evidence type="ECO:0000256" key="7">
    <source>
        <dbReference type="RuleBase" id="RU364112"/>
    </source>
</evidence>
<evidence type="ECO:0000313" key="10">
    <source>
        <dbReference type="Proteomes" id="UP000662914"/>
    </source>
</evidence>
<feature type="domain" description="CcmH/CycL/Ccl2/NrfF N-terminal" evidence="8">
    <location>
        <begin position="24"/>
        <end position="163"/>
    </location>
</feature>
<dbReference type="FunFam" id="1.10.8.640:FF:000001">
    <property type="entry name" value="Cytochrome c-type biogenesis protein"/>
    <property type="match status" value="1"/>
</dbReference>
<proteinExistence type="inferred from homology"/>
<feature type="transmembrane region" description="Helical" evidence="7">
    <location>
        <begin position="118"/>
        <end position="139"/>
    </location>
</feature>
<dbReference type="Proteomes" id="UP000662914">
    <property type="component" value="Chromosome"/>
</dbReference>
<protein>
    <recommendedName>
        <fullName evidence="7">Cytochrome c-type biogenesis protein</fullName>
    </recommendedName>
</protein>
<gene>
    <name evidence="9" type="ORF">DSYM_27910</name>
</gene>
<keyword evidence="7" id="KW-0812">Transmembrane</keyword>
<dbReference type="PANTHER" id="PTHR47870:SF1">
    <property type="entry name" value="CYTOCHROME C-TYPE BIOGENESIS PROTEIN CCMH"/>
    <property type="match status" value="1"/>
</dbReference>